<feature type="compositionally biased region" description="Polar residues" evidence="1">
    <location>
        <begin position="130"/>
        <end position="141"/>
    </location>
</feature>
<evidence type="ECO:0000313" key="3">
    <source>
        <dbReference type="Proteomes" id="UP000219602"/>
    </source>
</evidence>
<dbReference type="InterPro" id="IPR046670">
    <property type="entry name" value="DUF6540"/>
</dbReference>
<comment type="caution">
    <text evidence="2">The sequence shown here is derived from an EMBL/GenBank/DDBJ whole genome shotgun (WGS) entry which is preliminary data.</text>
</comment>
<dbReference type="Proteomes" id="UP000219602">
    <property type="component" value="Chromosome 1"/>
</dbReference>
<dbReference type="Pfam" id="PF20174">
    <property type="entry name" value="DUF6540"/>
    <property type="match status" value="1"/>
</dbReference>
<name>A0A2H3HYF4_FUSOX</name>
<protein>
    <submittedName>
        <fullName evidence="2">Uncharacterized protein</fullName>
    </submittedName>
</protein>
<proteinExistence type="predicted"/>
<accession>A0A2H3HYF4</accession>
<dbReference type="AlphaFoldDB" id="A0A2H3HYF4"/>
<gene>
    <name evidence="2" type="ORF">AU210_002051</name>
</gene>
<evidence type="ECO:0000256" key="1">
    <source>
        <dbReference type="SAM" id="MobiDB-lite"/>
    </source>
</evidence>
<feature type="region of interest" description="Disordered" evidence="1">
    <location>
        <begin position="130"/>
        <end position="171"/>
    </location>
</feature>
<evidence type="ECO:0000313" key="2">
    <source>
        <dbReference type="EMBL" id="PCD46650.1"/>
    </source>
</evidence>
<reference evidence="2 3" key="1">
    <citation type="journal article" date="2016" name="Environ. Microbiol.">
        <title>Effector profiles distinguish formae speciales of Fusarium oxysporum.</title>
        <authorList>
            <person name="van Dam P."/>
            <person name="Fokkens L."/>
            <person name="Schmidt S.M."/>
            <person name="Linmans J.H."/>
            <person name="Kistler H.C."/>
            <person name="Ma L.J."/>
            <person name="Rep M."/>
        </authorList>
    </citation>
    <scope>NUCLEOTIDE SEQUENCE [LARGE SCALE GENOMIC DNA]</scope>
    <source>
        <strain evidence="2 3">Forc016</strain>
    </source>
</reference>
<organism evidence="2 3">
    <name type="scientific">Fusarium oxysporum f. sp. radicis-cucumerinum</name>
    <dbReference type="NCBI Taxonomy" id="327505"/>
    <lineage>
        <taxon>Eukaryota</taxon>
        <taxon>Fungi</taxon>
        <taxon>Dikarya</taxon>
        <taxon>Ascomycota</taxon>
        <taxon>Pezizomycotina</taxon>
        <taxon>Sordariomycetes</taxon>
        <taxon>Hypocreomycetidae</taxon>
        <taxon>Hypocreales</taxon>
        <taxon>Nectriaceae</taxon>
        <taxon>Fusarium</taxon>
        <taxon>Fusarium oxysporum species complex</taxon>
    </lineage>
</organism>
<dbReference type="STRING" id="327505.A0A2H3HYF4"/>
<sequence length="207" mass="22944">MTLPVYLVEYLGLPRNHHALFIRLDEDTEEGELYHVAGNVQKGMHFEHKVAKKPQDSGSYVGHHYLGFISSSDRQFFKQICQSNPPPAKQFNGSKKINPRQPLRRCQEWTAETIAMLQSHGVLVSEGSVVNTAQPGSSHSVGRTYGQSSNQSSQARSSSSSQPVDGQTSSDGYWTFSSKYGDYYHVGKDGRTLWASQQRTGSSGSRS</sequence>
<dbReference type="EMBL" id="MABQ02000001">
    <property type="protein sequence ID" value="PCD46650.1"/>
    <property type="molecule type" value="Genomic_DNA"/>
</dbReference>
<feature type="compositionally biased region" description="Low complexity" evidence="1">
    <location>
        <begin position="147"/>
        <end position="162"/>
    </location>
</feature>
<reference evidence="2 3" key="2">
    <citation type="journal article" date="2017" name="Sci. Rep.">
        <title>A mobile pathogenicity chromosome in Fusarium oxysporum for infection of multiple cucurbit species.</title>
        <authorList>
            <person name="van Dam P."/>
            <person name="Fokkens L."/>
            <person name="Ayukawa Y."/>
            <person name="van der Gragt M."/>
            <person name="Ter Horst A."/>
            <person name="Brankovics B."/>
            <person name="Houterman P.M."/>
            <person name="Arie T."/>
            <person name="Rep M."/>
        </authorList>
    </citation>
    <scope>NUCLEOTIDE SEQUENCE [LARGE SCALE GENOMIC DNA]</scope>
    <source>
        <strain evidence="2 3">Forc016</strain>
    </source>
</reference>